<dbReference type="GO" id="GO:0004660">
    <property type="term" value="F:protein farnesyltransferase activity"/>
    <property type="evidence" value="ECO:0007669"/>
    <property type="project" value="UniProtKB-EC"/>
</dbReference>
<protein>
    <recommendedName>
        <fullName evidence="9">Protein farnesyltransferase/geranylgeranyltransferase type-1 subunit alpha</fullName>
        <ecNumber evidence="4">2.5.1.58</ecNumber>
        <ecNumber evidence="3">2.5.1.59</ecNumber>
    </recommendedName>
    <alternativeName>
        <fullName evidence="12">CAAX farnesyltransferase subunit alpha</fullName>
    </alternativeName>
    <alternativeName>
        <fullName evidence="11">FTase-alpha</fullName>
    </alternativeName>
    <alternativeName>
        <fullName evidence="10">Ras proteins prenyltransferase subunit alpha</fullName>
    </alternativeName>
    <alternativeName>
        <fullName evidence="13">Type I protein geranyl-geranyltransferase subunit alpha</fullName>
    </alternativeName>
</protein>
<evidence type="ECO:0000256" key="6">
    <source>
        <dbReference type="ARBA" id="ARBA00022679"/>
    </source>
</evidence>
<comment type="similarity">
    <text evidence="2">Belongs to the protein prenyltransferase subunit alpha family.</text>
</comment>
<evidence type="ECO:0000256" key="3">
    <source>
        <dbReference type="ARBA" id="ARBA00012700"/>
    </source>
</evidence>
<comment type="cofactor">
    <cofactor evidence="1">
        <name>Mg(2+)</name>
        <dbReference type="ChEBI" id="CHEBI:18420"/>
    </cofactor>
</comment>
<dbReference type="EC" id="2.5.1.59" evidence="3"/>
<dbReference type="OrthoDB" id="272289at2759"/>
<dbReference type="PROSITE" id="PS51147">
    <property type="entry name" value="PFTA"/>
    <property type="match status" value="4"/>
</dbReference>
<dbReference type="PANTHER" id="PTHR11129:SF1">
    <property type="entry name" value="PROTEIN FARNESYLTRANSFERASE_GERANYLGERANYLTRANSFERASE TYPE-1 SUBUNIT ALPHA"/>
    <property type="match status" value="1"/>
</dbReference>
<evidence type="ECO:0000256" key="1">
    <source>
        <dbReference type="ARBA" id="ARBA00001946"/>
    </source>
</evidence>
<organism evidence="14 15">
    <name type="scientific">Dimargaris verticillata</name>
    <dbReference type="NCBI Taxonomy" id="2761393"/>
    <lineage>
        <taxon>Eukaryota</taxon>
        <taxon>Fungi</taxon>
        <taxon>Fungi incertae sedis</taxon>
        <taxon>Zoopagomycota</taxon>
        <taxon>Kickxellomycotina</taxon>
        <taxon>Dimargaritomycetes</taxon>
        <taxon>Dimargaritales</taxon>
        <taxon>Dimargaritaceae</taxon>
        <taxon>Dimargaris</taxon>
    </lineage>
</organism>
<dbReference type="AlphaFoldDB" id="A0A9W8B5W7"/>
<keyword evidence="5" id="KW-0637">Prenyltransferase</keyword>
<dbReference type="EC" id="2.5.1.58" evidence="4"/>
<dbReference type="GO" id="GO:0004662">
    <property type="term" value="F:CAAX-protein geranylgeranyltransferase activity"/>
    <property type="evidence" value="ECO:0007669"/>
    <property type="project" value="UniProtKB-EC"/>
</dbReference>
<evidence type="ECO:0000256" key="5">
    <source>
        <dbReference type="ARBA" id="ARBA00022602"/>
    </source>
</evidence>
<evidence type="ECO:0000256" key="7">
    <source>
        <dbReference type="ARBA" id="ARBA00022737"/>
    </source>
</evidence>
<proteinExistence type="inferred from homology"/>
<evidence type="ECO:0000256" key="13">
    <source>
        <dbReference type="ARBA" id="ARBA00043219"/>
    </source>
</evidence>
<gene>
    <name evidence="14" type="primary">RAM2</name>
    <name evidence="14" type="ORF">H4R34_004280</name>
</gene>
<keyword evidence="7" id="KW-0677">Repeat</keyword>
<evidence type="ECO:0000256" key="11">
    <source>
        <dbReference type="ARBA" id="ARBA00042436"/>
    </source>
</evidence>
<sequence length="336" mass="39230">METTEQEYIPYSQRPDWADVTPIAQDDGPNPIAPIAYTDDYKDAMGYFRAISRAKEISLRALQLTEEIFWLNPGHYTAWAYRLEILKQMNIDLHSELEFLDEFAEYNPKTYQLWHHRREIITLLGEPLKELDFVATVLADDAKNFHAWAYRQWVIRHFNLWDGELAFVEKLIDEDVRNNSVWNQRYFVVTRGSTVALNSAVVNAELDYCFQQIAQAPSNECPWVYMKGLLHKFGSSQHWVTVEQRIHALIAEEPESTDEGLAKYRPSRHLWGTLVEVQAAKLRCADEVAKLVQETPEAVTSKCKQEVQAMCEMLGKELDPIRQKYWQFRTHQLVSM</sequence>
<keyword evidence="15" id="KW-1185">Reference proteome</keyword>
<dbReference type="GO" id="GO:0005953">
    <property type="term" value="C:CAAX-protein geranylgeranyltransferase complex"/>
    <property type="evidence" value="ECO:0007669"/>
    <property type="project" value="TreeGrafter"/>
</dbReference>
<dbReference type="GO" id="GO:0005965">
    <property type="term" value="C:protein farnesyltransferase complex"/>
    <property type="evidence" value="ECO:0007669"/>
    <property type="project" value="TreeGrafter"/>
</dbReference>
<name>A0A9W8B5W7_9FUNG</name>
<evidence type="ECO:0000313" key="14">
    <source>
        <dbReference type="EMBL" id="KAJ1975594.1"/>
    </source>
</evidence>
<evidence type="ECO:0000256" key="9">
    <source>
        <dbReference type="ARBA" id="ARBA00040965"/>
    </source>
</evidence>
<keyword evidence="6 14" id="KW-0808">Transferase</keyword>
<comment type="caution">
    <text evidence="14">The sequence shown here is derived from an EMBL/GenBank/DDBJ whole genome shotgun (WGS) entry which is preliminary data.</text>
</comment>
<dbReference type="Gene3D" id="1.25.40.120">
    <property type="entry name" value="Protein prenylyltransferase"/>
    <property type="match status" value="1"/>
</dbReference>
<dbReference type="PANTHER" id="PTHR11129">
    <property type="entry name" value="PROTEIN FARNESYLTRANSFERASE ALPHA SUBUNIT/RAB GERANYLGERANYL TRANSFERASE ALPHA SUBUNIT"/>
    <property type="match status" value="1"/>
</dbReference>
<evidence type="ECO:0000256" key="2">
    <source>
        <dbReference type="ARBA" id="ARBA00006734"/>
    </source>
</evidence>
<dbReference type="Proteomes" id="UP001151582">
    <property type="component" value="Unassembled WGS sequence"/>
</dbReference>
<dbReference type="EMBL" id="JANBQB010000511">
    <property type="protein sequence ID" value="KAJ1975594.1"/>
    <property type="molecule type" value="Genomic_DNA"/>
</dbReference>
<evidence type="ECO:0000256" key="12">
    <source>
        <dbReference type="ARBA" id="ARBA00043086"/>
    </source>
</evidence>
<dbReference type="InterPro" id="IPR002088">
    <property type="entry name" value="Prenyl_trans_a"/>
</dbReference>
<evidence type="ECO:0000256" key="4">
    <source>
        <dbReference type="ARBA" id="ARBA00012702"/>
    </source>
</evidence>
<evidence type="ECO:0000313" key="15">
    <source>
        <dbReference type="Proteomes" id="UP001151582"/>
    </source>
</evidence>
<evidence type="ECO:0000256" key="10">
    <source>
        <dbReference type="ARBA" id="ARBA00041392"/>
    </source>
</evidence>
<dbReference type="SUPFAM" id="SSF48439">
    <property type="entry name" value="Protein prenylyltransferase"/>
    <property type="match status" value="1"/>
</dbReference>
<evidence type="ECO:0000256" key="8">
    <source>
        <dbReference type="ARBA" id="ARBA00022842"/>
    </source>
</evidence>
<keyword evidence="8" id="KW-0460">Magnesium</keyword>
<accession>A0A9W8B5W7</accession>
<reference evidence="14" key="1">
    <citation type="submission" date="2022-07" db="EMBL/GenBank/DDBJ databases">
        <title>Phylogenomic reconstructions and comparative analyses of Kickxellomycotina fungi.</title>
        <authorList>
            <person name="Reynolds N.K."/>
            <person name="Stajich J.E."/>
            <person name="Barry K."/>
            <person name="Grigoriev I.V."/>
            <person name="Crous P."/>
            <person name="Smith M.E."/>
        </authorList>
    </citation>
    <scope>NUCLEOTIDE SEQUENCE</scope>
    <source>
        <strain evidence="14">RSA 567</strain>
    </source>
</reference>
<dbReference type="Pfam" id="PF01239">
    <property type="entry name" value="PPTA"/>
    <property type="match status" value="5"/>
</dbReference>